<reference evidence="2" key="1">
    <citation type="submission" date="2022-07" db="EMBL/GenBank/DDBJ databases">
        <authorList>
            <person name="Macas J."/>
            <person name="Novak P."/>
            <person name="Neumann P."/>
        </authorList>
    </citation>
    <scope>NUCLEOTIDE SEQUENCE</scope>
</reference>
<protein>
    <submittedName>
        <fullName evidence="2">Uncharacterized protein</fullName>
    </submittedName>
</protein>
<evidence type="ECO:0000313" key="2">
    <source>
        <dbReference type="EMBL" id="CAH9108276.1"/>
    </source>
</evidence>
<gene>
    <name evidence="2" type="ORF">CEPIT_LOCUS18284</name>
</gene>
<evidence type="ECO:0000256" key="1">
    <source>
        <dbReference type="SAM" id="MobiDB-lite"/>
    </source>
</evidence>
<feature type="compositionally biased region" description="Pro residues" evidence="1">
    <location>
        <begin position="241"/>
        <end position="252"/>
    </location>
</feature>
<dbReference type="EMBL" id="CAMAPF010000146">
    <property type="protein sequence ID" value="CAH9108276.1"/>
    <property type="molecule type" value="Genomic_DNA"/>
</dbReference>
<dbReference type="Pfam" id="PF14223">
    <property type="entry name" value="Retrotran_gag_2"/>
    <property type="match status" value="1"/>
</dbReference>
<dbReference type="PANTHER" id="PTHR47481:SF10">
    <property type="entry name" value="COPIA-LIKE POLYPROTEIN_RETROTRANSPOSON"/>
    <property type="match status" value="1"/>
</dbReference>
<feature type="compositionally biased region" description="Polar residues" evidence="1">
    <location>
        <begin position="372"/>
        <end position="383"/>
    </location>
</feature>
<feature type="region of interest" description="Disordered" evidence="1">
    <location>
        <begin position="365"/>
        <end position="392"/>
    </location>
</feature>
<organism evidence="2 3">
    <name type="scientific">Cuscuta epithymum</name>
    <dbReference type="NCBI Taxonomy" id="186058"/>
    <lineage>
        <taxon>Eukaryota</taxon>
        <taxon>Viridiplantae</taxon>
        <taxon>Streptophyta</taxon>
        <taxon>Embryophyta</taxon>
        <taxon>Tracheophyta</taxon>
        <taxon>Spermatophyta</taxon>
        <taxon>Magnoliopsida</taxon>
        <taxon>eudicotyledons</taxon>
        <taxon>Gunneridae</taxon>
        <taxon>Pentapetalae</taxon>
        <taxon>asterids</taxon>
        <taxon>lamiids</taxon>
        <taxon>Solanales</taxon>
        <taxon>Convolvulaceae</taxon>
        <taxon>Cuscuteae</taxon>
        <taxon>Cuscuta</taxon>
        <taxon>Cuscuta subgen. Cuscuta</taxon>
    </lineage>
</organism>
<feature type="compositionally biased region" description="Polar residues" evidence="1">
    <location>
        <begin position="280"/>
        <end position="290"/>
    </location>
</feature>
<comment type="caution">
    <text evidence="2">The sequence shown here is derived from an EMBL/GenBank/DDBJ whole genome shotgun (WGS) entry which is preliminary data.</text>
</comment>
<dbReference type="AlphaFoldDB" id="A0AAV0DST0"/>
<accession>A0AAV0DST0</accession>
<feature type="region of interest" description="Disordered" evidence="1">
    <location>
        <begin position="221"/>
        <end position="294"/>
    </location>
</feature>
<name>A0AAV0DST0_9ASTE</name>
<keyword evidence="3" id="KW-1185">Reference proteome</keyword>
<evidence type="ECO:0000313" key="3">
    <source>
        <dbReference type="Proteomes" id="UP001152523"/>
    </source>
</evidence>
<dbReference type="Proteomes" id="UP001152523">
    <property type="component" value="Unassembled WGS sequence"/>
</dbReference>
<sequence length="392" mass="42727">MTSSSPAKFHPALAVSNIRNFIPITLDIETVEYSSWAELFKITARAYEVLDHIIPTPATSTSSTSASSSSLTPEQQMERAAAAAEAKALWTRLDAVVLQWIYGTITTDLLHTIIEPNSTAQLAWEHLEDIFQDNKQSRAVYLENQFSNIRLEQFSNISSYCKALKLLSDQLANVDSPVDNKRLVLRLVNGLTEPYDVVASLIQQADPLPLFSKAQSMLTLEEARKKQQHGQSQETAMLHNAPPPPPPRPSEPPTHSRSDGRNSRSRGRGGSSRGGRTRQTPRSDVSTSTPAMPRPLQWSCPPWAYWPPPQWAIPPCPVPTTPWGGPPAPRASAGILGPHPAQAYAATPTDIQAAMHTMSLSPPDDNWYMDTGATSHMTSSSGSPHGGATSEV</sequence>
<dbReference type="PANTHER" id="PTHR47481">
    <property type="match status" value="1"/>
</dbReference>
<proteinExistence type="predicted"/>